<dbReference type="InterPro" id="IPR036909">
    <property type="entry name" value="Cyt_c-like_dom_sf"/>
</dbReference>
<dbReference type="RefSeq" id="WP_011311334.1">
    <property type="nucleotide sequence ID" value="NC_007404.1"/>
</dbReference>
<dbReference type="eggNOG" id="COG2010">
    <property type="taxonomic scope" value="Bacteria"/>
</dbReference>
<dbReference type="Gene3D" id="1.10.760.10">
    <property type="entry name" value="Cytochrome c-like domain"/>
    <property type="match status" value="2"/>
</dbReference>
<evidence type="ECO:0000313" key="9">
    <source>
        <dbReference type="Proteomes" id="UP000008291"/>
    </source>
</evidence>
<dbReference type="PANTHER" id="PTHR37823:SF1">
    <property type="entry name" value="CYTOCHROME C-553-LIKE"/>
    <property type="match status" value="1"/>
</dbReference>
<keyword evidence="3 6" id="KW-0479">Metal-binding</keyword>
<evidence type="ECO:0000256" key="1">
    <source>
        <dbReference type="ARBA" id="ARBA00022448"/>
    </source>
</evidence>
<accession>Q3SKK4</accession>
<protein>
    <submittedName>
        <fullName evidence="8">Nitric oxide reductase, cytochrome c-containing subunit</fullName>
    </submittedName>
</protein>
<evidence type="ECO:0000256" key="5">
    <source>
        <dbReference type="ARBA" id="ARBA00023004"/>
    </source>
</evidence>
<dbReference type="PROSITE" id="PS51007">
    <property type="entry name" value="CYTC"/>
    <property type="match status" value="2"/>
</dbReference>
<dbReference type="PANTHER" id="PTHR37823">
    <property type="entry name" value="CYTOCHROME C-553-LIKE"/>
    <property type="match status" value="1"/>
</dbReference>
<dbReference type="STRING" id="292415.Tbd_0822"/>
<evidence type="ECO:0000256" key="2">
    <source>
        <dbReference type="ARBA" id="ARBA00022617"/>
    </source>
</evidence>
<keyword evidence="2 6" id="KW-0349">Heme</keyword>
<evidence type="ECO:0000256" key="4">
    <source>
        <dbReference type="ARBA" id="ARBA00022982"/>
    </source>
</evidence>
<dbReference type="GO" id="GO:0009055">
    <property type="term" value="F:electron transfer activity"/>
    <property type="evidence" value="ECO:0007669"/>
    <property type="project" value="InterPro"/>
</dbReference>
<dbReference type="KEGG" id="tbd:Tbd_0822"/>
<dbReference type="OrthoDB" id="9809720at2"/>
<dbReference type="EMBL" id="CP000116">
    <property type="protein sequence ID" value="AAZ96775.1"/>
    <property type="molecule type" value="Genomic_DNA"/>
</dbReference>
<reference evidence="8 9" key="1">
    <citation type="journal article" date="2006" name="J. Bacteriol.">
        <title>The genome sequence of the obligately chemolithoautotrophic, facultatively anaerobic bacterium Thiobacillus denitrificans.</title>
        <authorList>
            <person name="Beller H.R."/>
            <person name="Chain P.S."/>
            <person name="Letain T.E."/>
            <person name="Chakicherla A."/>
            <person name="Larimer F.W."/>
            <person name="Richardson P.M."/>
            <person name="Coleman M.A."/>
            <person name="Wood A.P."/>
            <person name="Kelly D.P."/>
        </authorList>
    </citation>
    <scope>NUCLEOTIDE SEQUENCE [LARGE SCALE GENOMIC DNA]</scope>
    <source>
        <strain evidence="8 9">ATCC 25259</strain>
    </source>
</reference>
<name>Q3SKK4_THIDA</name>
<feature type="domain" description="Cytochrome c" evidence="7">
    <location>
        <begin position="43"/>
        <end position="127"/>
    </location>
</feature>
<keyword evidence="1" id="KW-0813">Transport</keyword>
<evidence type="ECO:0000313" key="8">
    <source>
        <dbReference type="EMBL" id="AAZ96775.1"/>
    </source>
</evidence>
<dbReference type="GO" id="GO:0046872">
    <property type="term" value="F:metal ion binding"/>
    <property type="evidence" value="ECO:0007669"/>
    <property type="project" value="UniProtKB-KW"/>
</dbReference>
<keyword evidence="4" id="KW-0249">Electron transport</keyword>
<dbReference type="InterPro" id="IPR051811">
    <property type="entry name" value="Cytochrome_c550/c551-like"/>
</dbReference>
<gene>
    <name evidence="8" type="ordered locus">Tbd_0822</name>
</gene>
<dbReference type="Proteomes" id="UP000008291">
    <property type="component" value="Chromosome"/>
</dbReference>
<dbReference type="AlphaFoldDB" id="Q3SKK4"/>
<dbReference type="SUPFAM" id="SSF46626">
    <property type="entry name" value="Cytochrome c"/>
    <property type="match status" value="2"/>
</dbReference>
<proteinExistence type="predicted"/>
<dbReference type="Pfam" id="PF00034">
    <property type="entry name" value="Cytochrom_C"/>
    <property type="match status" value="2"/>
</dbReference>
<keyword evidence="5 6" id="KW-0408">Iron</keyword>
<dbReference type="HOGENOM" id="CLU_087904_0_0_4"/>
<dbReference type="GO" id="GO:0020037">
    <property type="term" value="F:heme binding"/>
    <property type="evidence" value="ECO:0007669"/>
    <property type="project" value="InterPro"/>
</dbReference>
<evidence type="ECO:0000256" key="6">
    <source>
        <dbReference type="PROSITE-ProRule" id="PRU00433"/>
    </source>
</evidence>
<keyword evidence="9" id="KW-1185">Reference proteome</keyword>
<evidence type="ECO:0000259" key="7">
    <source>
        <dbReference type="PROSITE" id="PS51007"/>
    </source>
</evidence>
<evidence type="ECO:0000256" key="3">
    <source>
        <dbReference type="ARBA" id="ARBA00022723"/>
    </source>
</evidence>
<organism evidence="8 9">
    <name type="scientific">Thiobacillus denitrificans (strain ATCC 25259 / T1)</name>
    <dbReference type="NCBI Taxonomy" id="292415"/>
    <lineage>
        <taxon>Bacteria</taxon>
        <taxon>Pseudomonadati</taxon>
        <taxon>Pseudomonadota</taxon>
        <taxon>Betaproteobacteria</taxon>
        <taxon>Nitrosomonadales</taxon>
        <taxon>Thiobacillaceae</taxon>
        <taxon>Thiobacillus</taxon>
    </lineage>
</organism>
<feature type="domain" description="Cytochrome c" evidence="7">
    <location>
        <begin position="168"/>
        <end position="277"/>
    </location>
</feature>
<dbReference type="InterPro" id="IPR009056">
    <property type="entry name" value="Cyt_c-like_dom"/>
</dbReference>
<sequence length="277" mass="30202">MTRQQARLFAIVSTALVVVAFAGMTVDSHRRFPELTNESKLTPQVIAGKNVWHENNCTNCHTLLGEGAYYAPDLTKIALQRGSEYLKAFMRDPSKFYDEQKVRRVMPKQNLSEQEISDLIAFLDWIGRIDNQGWPPRPILVSGAAIPGTDIVRGERAPQVTGAATSNEPIALGQAVFNATPPGCYACHSISPGVNLAGPSLADLATRAEQTLKDPAYRGKARDVAGYIREAIVDPNAHIVPGPAYSADNRSFMPGSFGKDLSPEQLDHLVAYLESLK</sequence>